<name>A0ABT2CVS5_9BURK</name>
<dbReference type="Proteomes" id="UP001204621">
    <property type="component" value="Unassembled WGS sequence"/>
</dbReference>
<evidence type="ECO:0008006" key="4">
    <source>
        <dbReference type="Google" id="ProtNLM"/>
    </source>
</evidence>
<gene>
    <name evidence="2" type="ORF">NX778_08205</name>
</gene>
<reference evidence="2 3" key="1">
    <citation type="submission" date="2022-08" db="EMBL/GenBank/DDBJ databases">
        <title>Reclassification of Massilia species as members of the genera Telluria, Duganella, Pseudoduganella, Mokoshia gen. nov. and Zemynaea gen. nov. using orthogonal and non-orthogonal genome-based approaches.</title>
        <authorList>
            <person name="Bowman J.P."/>
        </authorList>
    </citation>
    <scope>NUCLEOTIDE SEQUENCE [LARGE SCALE GENOMIC DNA]</scope>
    <source>
        <strain evidence="2 3">JCM 31606</strain>
    </source>
</reference>
<evidence type="ECO:0000313" key="2">
    <source>
        <dbReference type="EMBL" id="MCS0658044.1"/>
    </source>
</evidence>
<sequence>MRVLFCCLLLAAACEVSANPVRVGEAEVRASANGEPCFTISEREEQRRGAPDFDAVTVTDPHARKPLLWRMAMPAERTFPVNFSMCIPYGGRVQALPQSPAAKLEPGRVYQVRIEARGTAQAYEARFCLVRQGGGVLVVRHIGADAHEGRHLYGCLSD</sequence>
<evidence type="ECO:0000313" key="3">
    <source>
        <dbReference type="Proteomes" id="UP001204621"/>
    </source>
</evidence>
<dbReference type="EMBL" id="JANUGU010000002">
    <property type="protein sequence ID" value="MCS0658044.1"/>
    <property type="molecule type" value="Genomic_DNA"/>
</dbReference>
<keyword evidence="1" id="KW-0732">Signal</keyword>
<feature type="signal peptide" evidence="1">
    <location>
        <begin position="1"/>
        <end position="18"/>
    </location>
</feature>
<keyword evidence="3" id="KW-1185">Reference proteome</keyword>
<dbReference type="RefSeq" id="WP_258811235.1">
    <property type="nucleotide sequence ID" value="NZ_JANUGU010000002.1"/>
</dbReference>
<accession>A0ABT2CVS5</accession>
<organism evidence="2 3">
    <name type="scientific">Massilia terrae</name>
    <dbReference type="NCBI Taxonomy" id="1811224"/>
    <lineage>
        <taxon>Bacteria</taxon>
        <taxon>Pseudomonadati</taxon>
        <taxon>Pseudomonadota</taxon>
        <taxon>Betaproteobacteria</taxon>
        <taxon>Burkholderiales</taxon>
        <taxon>Oxalobacteraceae</taxon>
        <taxon>Telluria group</taxon>
        <taxon>Massilia</taxon>
    </lineage>
</organism>
<proteinExistence type="predicted"/>
<feature type="chain" id="PRO_5045720841" description="Lipoprotein" evidence="1">
    <location>
        <begin position="19"/>
        <end position="158"/>
    </location>
</feature>
<evidence type="ECO:0000256" key="1">
    <source>
        <dbReference type="SAM" id="SignalP"/>
    </source>
</evidence>
<protein>
    <recommendedName>
        <fullName evidence="4">Lipoprotein</fullName>
    </recommendedName>
</protein>
<comment type="caution">
    <text evidence="2">The sequence shown here is derived from an EMBL/GenBank/DDBJ whole genome shotgun (WGS) entry which is preliminary data.</text>
</comment>